<evidence type="ECO:0000256" key="1">
    <source>
        <dbReference type="ARBA" id="ARBA00001947"/>
    </source>
</evidence>
<dbReference type="InterPro" id="IPR000489">
    <property type="entry name" value="Pterin-binding_dom"/>
</dbReference>
<dbReference type="Pfam" id="PF02607">
    <property type="entry name" value="B12-binding_2"/>
    <property type="match status" value="1"/>
</dbReference>
<protein>
    <recommendedName>
        <fullName evidence="5">methionine synthase</fullName>
        <ecNumber evidence="5">2.1.1.13</ecNumber>
    </recommendedName>
    <alternativeName>
        <fullName evidence="16">5-methyltetrahydrofolate--homocysteine methyltransferase</fullName>
    </alternativeName>
</protein>
<keyword evidence="13" id="KW-0862">Zinc</keyword>
<dbReference type="PROSITE" id="PS51337">
    <property type="entry name" value="B12_BINDING_NTER"/>
    <property type="match status" value="1"/>
</dbReference>
<dbReference type="Gene3D" id="3.20.20.20">
    <property type="entry name" value="Dihydropteroate synthase-like"/>
    <property type="match status" value="1"/>
</dbReference>
<dbReference type="AlphaFoldDB" id="A0A382D2J7"/>
<evidence type="ECO:0000256" key="3">
    <source>
        <dbReference type="ARBA" id="ARBA00005178"/>
    </source>
</evidence>
<evidence type="ECO:0000313" key="21">
    <source>
        <dbReference type="EMBL" id="SVB32319.1"/>
    </source>
</evidence>
<evidence type="ECO:0000256" key="13">
    <source>
        <dbReference type="ARBA" id="ARBA00022833"/>
    </source>
</evidence>
<evidence type="ECO:0000256" key="7">
    <source>
        <dbReference type="ARBA" id="ARBA00022605"/>
    </source>
</evidence>
<comment type="pathway">
    <text evidence="3">Amino-acid biosynthesis; L-methionine biosynthesis via de novo pathway; L-methionine from L-homocysteine (MetH route): step 1/1.</text>
</comment>
<evidence type="ECO:0000256" key="5">
    <source>
        <dbReference type="ARBA" id="ARBA00012032"/>
    </source>
</evidence>
<dbReference type="FunFam" id="3.20.20.20:FF:000002">
    <property type="entry name" value="Methionine synthase"/>
    <property type="match status" value="1"/>
</dbReference>
<dbReference type="SMART" id="SM01018">
    <property type="entry name" value="B12-binding_2"/>
    <property type="match status" value="1"/>
</dbReference>
<dbReference type="PROSITE" id="PS51332">
    <property type="entry name" value="B12_BINDING"/>
    <property type="match status" value="1"/>
</dbReference>
<dbReference type="GO" id="GO:0008705">
    <property type="term" value="F:methionine synthase activity"/>
    <property type="evidence" value="ECO:0007669"/>
    <property type="project" value="UniProtKB-EC"/>
</dbReference>
<dbReference type="Pfam" id="PF02310">
    <property type="entry name" value="B12-binding"/>
    <property type="match status" value="1"/>
</dbReference>
<dbReference type="EMBL" id="UINC01037195">
    <property type="protein sequence ID" value="SVB32319.1"/>
    <property type="molecule type" value="Genomic_DNA"/>
</dbReference>
<dbReference type="PANTHER" id="PTHR45833:SF1">
    <property type="entry name" value="METHIONINE SYNTHASE"/>
    <property type="match status" value="1"/>
</dbReference>
<evidence type="ECO:0000256" key="16">
    <source>
        <dbReference type="ARBA" id="ARBA00031040"/>
    </source>
</evidence>
<evidence type="ECO:0000256" key="15">
    <source>
        <dbReference type="ARBA" id="ARBA00023285"/>
    </source>
</evidence>
<keyword evidence="7" id="KW-0028">Amino-acid biosynthesis</keyword>
<evidence type="ECO:0000259" key="18">
    <source>
        <dbReference type="PROSITE" id="PS50972"/>
    </source>
</evidence>
<dbReference type="Pfam" id="PF00809">
    <property type="entry name" value="Pterin_bind"/>
    <property type="match status" value="1"/>
</dbReference>
<dbReference type="PANTHER" id="PTHR45833">
    <property type="entry name" value="METHIONINE SYNTHASE"/>
    <property type="match status" value="1"/>
</dbReference>
<dbReference type="PROSITE" id="PS50970">
    <property type="entry name" value="HCY"/>
    <property type="match status" value="1"/>
</dbReference>
<keyword evidence="9" id="KW-0808">Transferase</keyword>
<proteinExistence type="inferred from homology"/>
<organism evidence="21">
    <name type="scientific">marine metagenome</name>
    <dbReference type="NCBI Taxonomy" id="408172"/>
    <lineage>
        <taxon>unclassified sequences</taxon>
        <taxon>metagenomes</taxon>
        <taxon>ecological metagenomes</taxon>
    </lineage>
</organism>
<comment type="cofactor">
    <cofactor evidence="1">
        <name>Zn(2+)</name>
        <dbReference type="ChEBI" id="CHEBI:29105"/>
    </cofactor>
</comment>
<dbReference type="PROSITE" id="PS50972">
    <property type="entry name" value="PTERIN_BINDING"/>
    <property type="match status" value="1"/>
</dbReference>
<feature type="domain" description="B12-binding N-terminal" evidence="20">
    <location>
        <begin position="461"/>
        <end position="555"/>
    </location>
</feature>
<dbReference type="GO" id="GO:0032259">
    <property type="term" value="P:methylation"/>
    <property type="evidence" value="ECO:0007669"/>
    <property type="project" value="UniProtKB-KW"/>
</dbReference>
<dbReference type="InterPro" id="IPR036724">
    <property type="entry name" value="Cobalamin-bd_sf"/>
</dbReference>
<dbReference type="Pfam" id="PF02574">
    <property type="entry name" value="S-methyl_trans"/>
    <property type="match status" value="1"/>
</dbReference>
<dbReference type="InterPro" id="IPR003726">
    <property type="entry name" value="HCY_dom"/>
</dbReference>
<keyword evidence="15" id="KW-0170">Cobalt</keyword>
<dbReference type="InterPro" id="IPR003759">
    <property type="entry name" value="Cbl-bd_cap"/>
</dbReference>
<dbReference type="Gene3D" id="1.10.1240.10">
    <property type="entry name" value="Methionine synthase domain"/>
    <property type="match status" value="1"/>
</dbReference>
<dbReference type="InterPro" id="IPR011005">
    <property type="entry name" value="Dihydropteroate_synth-like_sf"/>
</dbReference>
<dbReference type="GO" id="GO:0046872">
    <property type="term" value="F:metal ion binding"/>
    <property type="evidence" value="ECO:0007669"/>
    <property type="project" value="UniProtKB-KW"/>
</dbReference>
<evidence type="ECO:0000256" key="6">
    <source>
        <dbReference type="ARBA" id="ARBA00022603"/>
    </source>
</evidence>
<keyword evidence="14" id="KW-0486">Methionine biosynthesis</keyword>
<evidence type="ECO:0000256" key="8">
    <source>
        <dbReference type="ARBA" id="ARBA00022628"/>
    </source>
</evidence>
<keyword evidence="10" id="KW-0949">S-adenosyl-L-methionine</keyword>
<reference evidence="21" key="1">
    <citation type="submission" date="2018-05" db="EMBL/GenBank/DDBJ databases">
        <authorList>
            <person name="Lanie J.A."/>
            <person name="Ng W.-L."/>
            <person name="Kazmierczak K.M."/>
            <person name="Andrzejewski T.M."/>
            <person name="Davidsen T.M."/>
            <person name="Wayne K.J."/>
            <person name="Tettelin H."/>
            <person name="Glass J.I."/>
            <person name="Rusch D."/>
            <person name="Podicherti R."/>
            <person name="Tsui H.-C.T."/>
            <person name="Winkler M.E."/>
        </authorList>
    </citation>
    <scope>NUCLEOTIDE SEQUENCE</scope>
</reference>
<keyword evidence="12" id="KW-0677">Repeat</keyword>
<name>A0A382D2J7_9ZZZZ</name>
<keyword evidence="11" id="KW-0479">Metal-binding</keyword>
<dbReference type="Gene3D" id="3.40.50.280">
    <property type="entry name" value="Cobalamin-binding domain"/>
    <property type="match status" value="1"/>
</dbReference>
<dbReference type="GO" id="GO:0046653">
    <property type="term" value="P:tetrahydrofolate metabolic process"/>
    <property type="evidence" value="ECO:0007669"/>
    <property type="project" value="TreeGrafter"/>
</dbReference>
<dbReference type="InterPro" id="IPR036594">
    <property type="entry name" value="Meth_synthase_dom"/>
</dbReference>
<evidence type="ECO:0000259" key="17">
    <source>
        <dbReference type="PROSITE" id="PS50970"/>
    </source>
</evidence>
<dbReference type="SUPFAM" id="SSF52242">
    <property type="entry name" value="Cobalamin (vitamin B12)-binding domain"/>
    <property type="match status" value="1"/>
</dbReference>
<evidence type="ECO:0000256" key="14">
    <source>
        <dbReference type="ARBA" id="ARBA00023167"/>
    </source>
</evidence>
<feature type="non-terminal residue" evidence="21">
    <location>
        <position position="620"/>
    </location>
</feature>
<dbReference type="InterPro" id="IPR036589">
    <property type="entry name" value="HCY_dom_sf"/>
</dbReference>
<evidence type="ECO:0000259" key="19">
    <source>
        <dbReference type="PROSITE" id="PS51332"/>
    </source>
</evidence>
<evidence type="ECO:0000256" key="4">
    <source>
        <dbReference type="ARBA" id="ARBA00010398"/>
    </source>
</evidence>
<comment type="similarity">
    <text evidence="4">Belongs to the vitamin-B12 dependent methionine synthase family.</text>
</comment>
<feature type="domain" description="B12-binding" evidence="19">
    <location>
        <begin position="558"/>
        <end position="620"/>
    </location>
</feature>
<dbReference type="GO" id="GO:0005829">
    <property type="term" value="C:cytosol"/>
    <property type="evidence" value="ECO:0007669"/>
    <property type="project" value="TreeGrafter"/>
</dbReference>
<feature type="domain" description="Hcy-binding" evidence="17">
    <location>
        <begin position="1"/>
        <end position="139"/>
    </location>
</feature>
<gene>
    <name evidence="21" type="ORF">METZ01_LOCUS185173</name>
</gene>
<dbReference type="Gene3D" id="3.20.20.330">
    <property type="entry name" value="Homocysteine-binding-like domain"/>
    <property type="match status" value="1"/>
</dbReference>
<evidence type="ECO:0000256" key="2">
    <source>
        <dbReference type="ARBA" id="ARBA00001956"/>
    </source>
</evidence>
<dbReference type="SUPFAM" id="SSF51717">
    <property type="entry name" value="Dihydropteroate synthetase-like"/>
    <property type="match status" value="1"/>
</dbReference>
<dbReference type="GO" id="GO:0031419">
    <property type="term" value="F:cobalamin binding"/>
    <property type="evidence" value="ECO:0007669"/>
    <property type="project" value="UniProtKB-KW"/>
</dbReference>
<sequence length="620" mass="67941">MNCKAALYAIQQVFDMRKQSLPVMVSVTITDASGRTLSGQTIEAFWYSVRHMELLSVGINCALGAVEMRPFLSDLSTIADVPISVHPNAGLPNELGEYDQSPDFMAEVIGEFAESSLVNIVGGCCGTTPKHIQAIAQAVENIPHRIIPELSVFTRLSGLEPLNIKEDSLFVNVGERTNVAGSSKFASLIKEEKYEEALSVAVQQVEDGAQMIDVNMDEGLLDSEACMETFLRLIASDPAISRVPIVIDSSRWEVLEMGLKNIQGKGVVNSISLKDGEEAFLEKARIIQKYGAAVIIMAFDETGQADNIERKIEICSRCYELLTQKAKFPAEDIIFDPNIFAVATGIEEHNEYAHAYIRACKKLKQLYPLSLISGGVSNLSFSFRGNNAIREAMHTVFLYHAIQAGMDMGIVNAGQISIYDDLAPELRNIIEDVLYNRSSEAGEKLLEAAQGMQQKKSVKKETSAWRELPIGERLTHSLVDGITSHIEEDTEEARQALKDPVEVIEGPLMDGMNRVGDLFGSGKMFLPQVVKSARVMKKAVTYLTPFLEKAKKSIASKKAKILLATVKGDVHDIGKNIVGVVLGCNNYDIIDLGVMVPVQEILKTAKEEKVDIIGLSGLIT</sequence>
<evidence type="ECO:0000256" key="12">
    <source>
        <dbReference type="ARBA" id="ARBA00022737"/>
    </source>
</evidence>
<keyword evidence="6" id="KW-0489">Methyltransferase</keyword>
<dbReference type="GO" id="GO:0050667">
    <property type="term" value="P:homocysteine metabolic process"/>
    <property type="evidence" value="ECO:0007669"/>
    <property type="project" value="TreeGrafter"/>
</dbReference>
<dbReference type="UniPathway" id="UPA00051">
    <property type="reaction ID" value="UER00081"/>
</dbReference>
<accession>A0A382D2J7</accession>
<dbReference type="EC" id="2.1.1.13" evidence="5"/>
<comment type="cofactor">
    <cofactor evidence="2">
        <name>methylcob(III)alamin</name>
        <dbReference type="ChEBI" id="CHEBI:28115"/>
    </cofactor>
</comment>
<evidence type="ECO:0000256" key="11">
    <source>
        <dbReference type="ARBA" id="ARBA00022723"/>
    </source>
</evidence>
<dbReference type="FunFam" id="1.10.1240.10:FF:000001">
    <property type="entry name" value="Methionine synthase"/>
    <property type="match status" value="1"/>
</dbReference>
<evidence type="ECO:0000259" key="20">
    <source>
        <dbReference type="PROSITE" id="PS51337"/>
    </source>
</evidence>
<dbReference type="SUPFAM" id="SSF82282">
    <property type="entry name" value="Homocysteine S-methyltransferase"/>
    <property type="match status" value="1"/>
</dbReference>
<dbReference type="SUPFAM" id="SSF47644">
    <property type="entry name" value="Methionine synthase domain"/>
    <property type="match status" value="1"/>
</dbReference>
<evidence type="ECO:0000256" key="10">
    <source>
        <dbReference type="ARBA" id="ARBA00022691"/>
    </source>
</evidence>
<keyword evidence="8" id="KW-0846">Cobalamin</keyword>
<feature type="domain" description="Pterin-binding" evidence="18">
    <location>
        <begin position="170"/>
        <end position="431"/>
    </location>
</feature>
<evidence type="ECO:0000256" key="9">
    <source>
        <dbReference type="ARBA" id="ARBA00022679"/>
    </source>
</evidence>
<dbReference type="InterPro" id="IPR006158">
    <property type="entry name" value="Cobalamin-bd"/>
</dbReference>
<dbReference type="CDD" id="cd00740">
    <property type="entry name" value="MeTr"/>
    <property type="match status" value="1"/>
</dbReference>
<dbReference type="InterPro" id="IPR050554">
    <property type="entry name" value="Met_Synthase/Corrinoid"/>
</dbReference>